<evidence type="ECO:0000313" key="1">
    <source>
        <dbReference type="EMBL" id="CAG8797183.1"/>
    </source>
</evidence>
<feature type="non-terminal residue" evidence="1">
    <location>
        <position position="1"/>
    </location>
</feature>
<keyword evidence="2" id="KW-1185">Reference proteome</keyword>
<name>A0A9N9P2N9_9GLOM</name>
<organism evidence="1 2">
    <name type="scientific">Cetraspora pellucida</name>
    <dbReference type="NCBI Taxonomy" id="1433469"/>
    <lineage>
        <taxon>Eukaryota</taxon>
        <taxon>Fungi</taxon>
        <taxon>Fungi incertae sedis</taxon>
        <taxon>Mucoromycota</taxon>
        <taxon>Glomeromycotina</taxon>
        <taxon>Glomeromycetes</taxon>
        <taxon>Diversisporales</taxon>
        <taxon>Gigasporaceae</taxon>
        <taxon>Cetraspora</taxon>
    </lineage>
</organism>
<dbReference type="OrthoDB" id="2434645at2759"/>
<proteinExistence type="predicted"/>
<gene>
    <name evidence="1" type="ORF">CPELLU_LOCUS17414</name>
</gene>
<dbReference type="Proteomes" id="UP000789759">
    <property type="component" value="Unassembled WGS sequence"/>
</dbReference>
<reference evidence="1" key="1">
    <citation type="submission" date="2021-06" db="EMBL/GenBank/DDBJ databases">
        <authorList>
            <person name="Kallberg Y."/>
            <person name="Tangrot J."/>
            <person name="Rosling A."/>
        </authorList>
    </citation>
    <scope>NUCLEOTIDE SEQUENCE</scope>
    <source>
        <strain evidence="1">FL966</strain>
    </source>
</reference>
<protein>
    <submittedName>
        <fullName evidence="1">7839_t:CDS:1</fullName>
    </submittedName>
</protein>
<evidence type="ECO:0000313" key="2">
    <source>
        <dbReference type="Proteomes" id="UP000789759"/>
    </source>
</evidence>
<dbReference type="AlphaFoldDB" id="A0A9N9P2N9"/>
<comment type="caution">
    <text evidence="1">The sequence shown here is derived from an EMBL/GenBank/DDBJ whole genome shotgun (WGS) entry which is preliminary data.</text>
</comment>
<dbReference type="EMBL" id="CAJVQA010029522">
    <property type="protein sequence ID" value="CAG8797183.1"/>
    <property type="molecule type" value="Genomic_DNA"/>
</dbReference>
<accession>A0A9N9P2N9</accession>
<sequence>AGIKQSQFVRIAGIAGRLWIKMKSNTKKGGLEMLKAQLRQYACNEEPYNGSYVSTIDSPVR</sequence>